<comment type="subunit">
    <text evidence="11">The basal body constitutes a major portion of the flagellar organelle and consists of four rings (L,P,S, and M) mounted on a central rod. The M ring is integral to the inner membrane of the cell and may be connected to the flagellar rod via the S ring. The S (supramembrane ring) lies just distal to the M ring. The L and P rings lie in the outer membrane and the periplasmic space, respectively.</text>
</comment>
<protein>
    <recommendedName>
        <fullName evidence="5 12">Flagellar M-ring protein</fullName>
    </recommendedName>
</protein>
<evidence type="ECO:0000256" key="9">
    <source>
        <dbReference type="ARBA" id="ARBA00023136"/>
    </source>
</evidence>
<dbReference type="AlphaFoldDB" id="Q2SBV3"/>
<comment type="similarity">
    <text evidence="4 12">Belongs to the FliF family.</text>
</comment>
<evidence type="ECO:0000256" key="3">
    <source>
        <dbReference type="ARBA" id="ARBA00004651"/>
    </source>
</evidence>
<dbReference type="GO" id="GO:0071973">
    <property type="term" value="P:bacterial-type flagellum-dependent cell motility"/>
    <property type="evidence" value="ECO:0007669"/>
    <property type="project" value="InterPro"/>
</dbReference>
<dbReference type="InterPro" id="IPR013556">
    <property type="entry name" value="Flag_M-ring_C"/>
</dbReference>
<keyword evidence="16" id="KW-0282">Flagellum</keyword>
<accession>Q2SBV3</accession>
<dbReference type="Pfam" id="PF01514">
    <property type="entry name" value="YscJ_FliF"/>
    <property type="match status" value="1"/>
</dbReference>
<keyword evidence="8 13" id="KW-1133">Transmembrane helix</keyword>
<keyword evidence="16" id="KW-0966">Cell projection</keyword>
<feature type="domain" description="Flagellar M-ring C-terminal" evidence="15">
    <location>
        <begin position="269"/>
        <end position="442"/>
    </location>
</feature>
<dbReference type="PIRSF" id="PIRSF004862">
    <property type="entry name" value="FliF"/>
    <property type="match status" value="1"/>
</dbReference>
<evidence type="ECO:0000256" key="10">
    <source>
        <dbReference type="ARBA" id="ARBA00023143"/>
    </source>
</evidence>
<dbReference type="GO" id="GO:0005886">
    <property type="term" value="C:plasma membrane"/>
    <property type="evidence" value="ECO:0007669"/>
    <property type="project" value="UniProtKB-SubCell"/>
</dbReference>
<dbReference type="InterPro" id="IPR045851">
    <property type="entry name" value="AMP-bd_C_sf"/>
</dbReference>
<evidence type="ECO:0000256" key="1">
    <source>
        <dbReference type="ARBA" id="ARBA00003820"/>
    </source>
</evidence>
<dbReference type="OrthoDB" id="8554211at2"/>
<evidence type="ECO:0000256" key="5">
    <source>
        <dbReference type="ARBA" id="ARBA00017949"/>
    </source>
</evidence>
<evidence type="ECO:0000259" key="14">
    <source>
        <dbReference type="Pfam" id="PF01514"/>
    </source>
</evidence>
<dbReference type="GO" id="GO:0009431">
    <property type="term" value="C:bacterial-type flagellum basal body, MS ring"/>
    <property type="evidence" value="ECO:0007669"/>
    <property type="project" value="InterPro"/>
</dbReference>
<comment type="function">
    <text evidence="1 12">The M ring may be actively involved in energy transduction.</text>
</comment>
<dbReference type="eggNOG" id="COG1766">
    <property type="taxonomic scope" value="Bacteria"/>
</dbReference>
<proteinExistence type="inferred from homology"/>
<evidence type="ECO:0000256" key="8">
    <source>
        <dbReference type="ARBA" id="ARBA00022989"/>
    </source>
</evidence>
<keyword evidence="16" id="KW-0969">Cilium</keyword>
<dbReference type="InterPro" id="IPR043427">
    <property type="entry name" value="YscJ/FliF"/>
</dbReference>
<dbReference type="Pfam" id="PF08345">
    <property type="entry name" value="YscJ_FliF_C"/>
    <property type="match status" value="1"/>
</dbReference>
<evidence type="ECO:0000256" key="4">
    <source>
        <dbReference type="ARBA" id="ARBA00007971"/>
    </source>
</evidence>
<evidence type="ECO:0000259" key="15">
    <source>
        <dbReference type="Pfam" id="PF08345"/>
    </source>
</evidence>
<organism evidence="16 17">
    <name type="scientific">Hahella chejuensis (strain KCTC 2396)</name>
    <dbReference type="NCBI Taxonomy" id="349521"/>
    <lineage>
        <taxon>Bacteria</taxon>
        <taxon>Pseudomonadati</taxon>
        <taxon>Pseudomonadota</taxon>
        <taxon>Gammaproteobacteria</taxon>
        <taxon>Oceanospirillales</taxon>
        <taxon>Hahellaceae</taxon>
        <taxon>Hahella</taxon>
    </lineage>
</organism>
<dbReference type="PRINTS" id="PR01009">
    <property type="entry name" value="FLGMRINGFLIF"/>
</dbReference>
<evidence type="ECO:0000256" key="7">
    <source>
        <dbReference type="ARBA" id="ARBA00022692"/>
    </source>
</evidence>
<dbReference type="InterPro" id="IPR000067">
    <property type="entry name" value="FlgMring_FliF"/>
</dbReference>
<feature type="transmembrane region" description="Helical" evidence="13">
    <location>
        <begin position="40"/>
        <end position="60"/>
    </location>
</feature>
<dbReference type="RefSeq" id="WP_011398936.1">
    <property type="nucleotide sequence ID" value="NC_007645.1"/>
</dbReference>
<dbReference type="HOGENOM" id="CLU_028108_1_1_6"/>
<evidence type="ECO:0000256" key="11">
    <source>
        <dbReference type="ARBA" id="ARBA00025936"/>
    </source>
</evidence>
<feature type="domain" description="Flagellar M-ring N-terminal" evidence="14">
    <location>
        <begin position="61"/>
        <end position="237"/>
    </location>
</feature>
<evidence type="ECO:0000313" key="17">
    <source>
        <dbReference type="Proteomes" id="UP000000238"/>
    </source>
</evidence>
<dbReference type="PANTHER" id="PTHR30046">
    <property type="entry name" value="FLAGELLAR M-RING PROTEIN"/>
    <property type="match status" value="1"/>
</dbReference>
<evidence type="ECO:0000256" key="12">
    <source>
        <dbReference type="PIRNR" id="PIRNR004862"/>
    </source>
</evidence>
<keyword evidence="17" id="KW-1185">Reference proteome</keyword>
<dbReference type="Gene3D" id="3.30.300.30">
    <property type="match status" value="1"/>
</dbReference>
<evidence type="ECO:0000256" key="6">
    <source>
        <dbReference type="ARBA" id="ARBA00022475"/>
    </source>
</evidence>
<dbReference type="STRING" id="349521.HCH_05194"/>
<dbReference type="Proteomes" id="UP000000238">
    <property type="component" value="Chromosome"/>
</dbReference>
<evidence type="ECO:0000313" key="16">
    <source>
        <dbReference type="EMBL" id="ABC31871.1"/>
    </source>
</evidence>
<dbReference type="InterPro" id="IPR006182">
    <property type="entry name" value="FliF_N_dom"/>
</dbReference>
<keyword evidence="10 12" id="KW-0975">Bacterial flagellum</keyword>
<dbReference type="EMBL" id="CP000155">
    <property type="protein sequence ID" value="ABC31871.1"/>
    <property type="molecule type" value="Genomic_DNA"/>
</dbReference>
<name>Q2SBV3_HAHCH</name>
<dbReference type="NCBIfam" id="TIGR00206">
    <property type="entry name" value="fliF"/>
    <property type="match status" value="1"/>
</dbReference>
<keyword evidence="7 13" id="KW-0812">Transmembrane</keyword>
<keyword evidence="6" id="KW-1003">Cell membrane</keyword>
<dbReference type="KEGG" id="hch:HCH_05194"/>
<dbReference type="PANTHER" id="PTHR30046:SF0">
    <property type="entry name" value="FLAGELLAR M-RING PROTEIN"/>
    <property type="match status" value="1"/>
</dbReference>
<comment type="subcellular location">
    <subcellularLocation>
        <location evidence="2 12">Bacterial flagellum basal body</location>
    </subcellularLocation>
    <subcellularLocation>
        <location evidence="3">Cell membrane</location>
        <topology evidence="3">Multi-pass membrane protein</topology>
    </subcellularLocation>
</comment>
<dbReference type="GO" id="GO:0003774">
    <property type="term" value="F:cytoskeletal motor activity"/>
    <property type="evidence" value="ECO:0007669"/>
    <property type="project" value="InterPro"/>
</dbReference>
<reference evidence="16 17" key="1">
    <citation type="journal article" date="2005" name="Nucleic Acids Res.">
        <title>Genomic blueprint of Hahella chejuensis, a marine microbe producing an algicidal agent.</title>
        <authorList>
            <person name="Jeong H."/>
            <person name="Yim J.H."/>
            <person name="Lee C."/>
            <person name="Choi S.-H."/>
            <person name="Park Y.K."/>
            <person name="Yoon S.H."/>
            <person name="Hur C.-G."/>
            <person name="Kang H.-Y."/>
            <person name="Kim D."/>
            <person name="Lee H.H."/>
            <person name="Park K.H."/>
            <person name="Park S.-H."/>
            <person name="Park H.-S."/>
            <person name="Lee H.K."/>
            <person name="Oh T.K."/>
            <person name="Kim J.F."/>
        </authorList>
    </citation>
    <scope>NUCLEOTIDE SEQUENCE [LARGE SCALE GENOMIC DNA]</scope>
    <source>
        <strain evidence="16 17">KCTC 2396</strain>
    </source>
</reference>
<gene>
    <name evidence="16" type="primary">fliF2</name>
    <name evidence="16" type="ordered locus">HCH_05194</name>
</gene>
<keyword evidence="9 13" id="KW-0472">Membrane</keyword>
<evidence type="ECO:0000256" key="2">
    <source>
        <dbReference type="ARBA" id="ARBA00004117"/>
    </source>
</evidence>
<sequence length="572" mass="61883">MASVPAQVDAQGGQNNDVDLVENRSDMMLGFNRLSLLRQLVLMVGVAASIAMGAAIILWANEPAYQPLYPDMSVYDSTEVSDILSQNNIHFKVEPKSGALLVAAEDVSAARMRLAAAGVTQDRTIGYELLDKDQGLGSSQFMESTRYRRGLEGELARTISSLRNVKNARVHLAIPKQSVFVRDKRRPSASVLVELTGSRSLHQDQVEAIVNLVAGSVPEMDHRDVTVVDQRGNLLSQNNLTEDDLRTSREFQYARRMEEVLTGRVNSILEPILGPGRFRAEVSADVDFTAVEQAQETFNPDPQAVRSEQEIGEQRIAGSNQGVPGALSNQPPGVAAVPEQAGVAGAAANATANSQATDIRKQTVRNYEVDRTVSYTKQHQGKVQRLTVAVVVDDLRRVGADGAVTTEAWPEAELQRLTVLVRDAVGYSAARGDSVNVINTPFMAEEVEISDYEAPLWEQPWIRELIKWGVAFLIVLILVFGVIRPTFKNLSSGGADAKNLALAGDEDGLAELESLGSGVGEGESVGLNAAGDFLLPGSSEGYEKKINALKGLIAEDPGRVAQVVRQWVMADE</sequence>
<evidence type="ECO:0000256" key="13">
    <source>
        <dbReference type="SAM" id="Phobius"/>
    </source>
</evidence>